<evidence type="ECO:0000256" key="4">
    <source>
        <dbReference type="ARBA" id="ARBA00023172"/>
    </source>
</evidence>
<dbReference type="PROSITE" id="PS50531">
    <property type="entry name" value="HTH_IS21"/>
    <property type="match status" value="1"/>
</dbReference>
<evidence type="ECO:0000259" key="6">
    <source>
        <dbReference type="PROSITE" id="PS50994"/>
    </source>
</evidence>
<dbReference type="EMBL" id="CP034928">
    <property type="protein sequence ID" value="QAA77406.1"/>
    <property type="molecule type" value="Genomic_DNA"/>
</dbReference>
<dbReference type="GO" id="GO:0032196">
    <property type="term" value="P:transposition"/>
    <property type="evidence" value="ECO:0007669"/>
    <property type="project" value="UniProtKB-KW"/>
</dbReference>
<dbReference type="KEGG" id="bih:BIP78_1642"/>
<evidence type="ECO:0000313" key="7">
    <source>
        <dbReference type="EMBL" id="QAA77406.1"/>
    </source>
</evidence>
<dbReference type="InterPro" id="IPR036397">
    <property type="entry name" value="RNaseH_sf"/>
</dbReference>
<evidence type="ECO:0000259" key="5">
    <source>
        <dbReference type="PROSITE" id="PS50531"/>
    </source>
</evidence>
<dbReference type="Pfam" id="PF22483">
    <property type="entry name" value="Mu-transpos_C_2"/>
    <property type="match status" value="1"/>
</dbReference>
<organism evidence="7 8">
    <name type="scientific">Bipolaricaulis sibiricus</name>
    <dbReference type="NCBI Taxonomy" id="2501609"/>
    <lineage>
        <taxon>Bacteria</taxon>
        <taxon>Candidatus Bipolaricaulota</taxon>
        <taxon>Candidatus Bipolaricaulia</taxon>
        <taxon>Candidatus Bipolaricaulales</taxon>
        <taxon>Candidatus Bipolaricaulaceae</taxon>
        <taxon>Candidatus Bipolaricaulis</taxon>
    </lineage>
</organism>
<dbReference type="PANTHER" id="PTHR35004">
    <property type="entry name" value="TRANSPOSASE RV3428C-RELATED"/>
    <property type="match status" value="1"/>
</dbReference>
<dbReference type="Proteomes" id="UP000287233">
    <property type="component" value="Chromosome"/>
</dbReference>
<evidence type="ECO:0000256" key="3">
    <source>
        <dbReference type="ARBA" id="ARBA00023125"/>
    </source>
</evidence>
<name>A0A410FWG7_BIPS1</name>
<keyword evidence="2" id="KW-0815">Transposition</keyword>
<dbReference type="NCBIfam" id="NF033546">
    <property type="entry name" value="transpos_IS21"/>
    <property type="match status" value="1"/>
</dbReference>
<dbReference type="Gene3D" id="1.10.10.60">
    <property type="entry name" value="Homeodomain-like"/>
    <property type="match status" value="1"/>
</dbReference>
<accession>A0A410FWG7</accession>
<sequence>MTPEDTVHGFRLHALRRAEELGNVSAACRELGVSAGLELTHWRRFGFDPPPGQGNFSSCGKDGRCPEEMLGGGTVKQMYELAGGGQSIRGIARSLGISRNRVRKYLRSPQVPTPRPRPGRVSKLDPYKDYIRQRLAEGVDNCVVLLREIRARGYARGHSILKEFVKPYRLPRAPRATMRYETEPGEQAQVDFGRYRYLTPDGQERWVWAFVCLLSWSRALYVEFVDRADTPTFIRCHAHAWEHFGGVPRRCLYDNTKLVVVGRDEDGKPRWNERFLDFALRVGFEVKLCRPYRAQTKGKTERGVGYVEGNFWPGARFTDLGDLNRQVLAWIATVADVRVHGTTHERPVDRGARERPQLGPLLPRERLVPFLREERKAGRDAFVRWSGSWYGVPWLWAGKTVQVQADKTTVQIFAGEERLAVHPRASSPGRQLIVPGQWDGLPMGEEKKRRSPAARQLATVEVEARSLGEYARILEEVTVR</sequence>
<dbReference type="InterPro" id="IPR001584">
    <property type="entry name" value="Integrase_cat-core"/>
</dbReference>
<comment type="similarity">
    <text evidence="1">Belongs to the transposase IS21/IS408/IS1162 family.</text>
</comment>
<dbReference type="InterPro" id="IPR012337">
    <property type="entry name" value="RNaseH-like_sf"/>
</dbReference>
<dbReference type="GO" id="GO:0015074">
    <property type="term" value="P:DNA integration"/>
    <property type="evidence" value="ECO:0007669"/>
    <property type="project" value="InterPro"/>
</dbReference>
<proteinExistence type="inferred from homology"/>
<dbReference type="Gene3D" id="3.30.420.10">
    <property type="entry name" value="Ribonuclease H-like superfamily/Ribonuclease H"/>
    <property type="match status" value="1"/>
</dbReference>
<dbReference type="Pfam" id="PF00665">
    <property type="entry name" value="rve"/>
    <property type="match status" value="1"/>
</dbReference>
<dbReference type="SUPFAM" id="SSF53098">
    <property type="entry name" value="Ribonuclease H-like"/>
    <property type="match status" value="1"/>
</dbReference>
<reference evidence="8" key="1">
    <citation type="submission" date="2018-12" db="EMBL/GenBank/DDBJ databases">
        <title>Complete genome sequence of an uncultured bacterium of the candidate phylum Bipolaricaulota.</title>
        <authorList>
            <person name="Kadnikov V.V."/>
            <person name="Mardanov A.V."/>
            <person name="Beletsky A.V."/>
            <person name="Frank Y.A."/>
            <person name="Karnachuk O.V."/>
            <person name="Ravin N.V."/>
        </authorList>
    </citation>
    <scope>NUCLEOTIDE SEQUENCE [LARGE SCALE GENOMIC DNA]</scope>
</reference>
<evidence type="ECO:0000313" key="8">
    <source>
        <dbReference type="Proteomes" id="UP000287233"/>
    </source>
</evidence>
<gene>
    <name evidence="7" type="ORF">BIP78_1642</name>
</gene>
<protein>
    <submittedName>
        <fullName evidence="7">Mobile element protein</fullName>
    </submittedName>
</protein>
<feature type="domain" description="HTH IS21-type" evidence="5">
    <location>
        <begin position="73"/>
        <end position="135"/>
    </location>
</feature>
<keyword evidence="4" id="KW-0233">DNA recombination</keyword>
<evidence type="ECO:0000256" key="2">
    <source>
        <dbReference type="ARBA" id="ARBA00022578"/>
    </source>
</evidence>
<keyword evidence="3" id="KW-0238">DNA-binding</keyword>
<evidence type="ECO:0000256" key="1">
    <source>
        <dbReference type="ARBA" id="ARBA00009277"/>
    </source>
</evidence>
<dbReference type="InterPro" id="IPR017894">
    <property type="entry name" value="HTH_IS21_transposase_type"/>
</dbReference>
<feature type="domain" description="Integrase catalytic" evidence="6">
    <location>
        <begin position="180"/>
        <end position="355"/>
    </location>
</feature>
<dbReference type="InterPro" id="IPR054353">
    <property type="entry name" value="IstA-like_C"/>
</dbReference>
<dbReference type="GO" id="GO:0003677">
    <property type="term" value="F:DNA binding"/>
    <property type="evidence" value="ECO:0007669"/>
    <property type="project" value="UniProtKB-KW"/>
</dbReference>
<dbReference type="GO" id="GO:0006310">
    <property type="term" value="P:DNA recombination"/>
    <property type="evidence" value="ECO:0007669"/>
    <property type="project" value="UniProtKB-KW"/>
</dbReference>
<dbReference type="PROSITE" id="PS50994">
    <property type="entry name" value="INTEGRASE"/>
    <property type="match status" value="1"/>
</dbReference>
<dbReference type="PANTHER" id="PTHR35004:SF6">
    <property type="entry name" value="TRANSPOSASE"/>
    <property type="match status" value="1"/>
</dbReference>
<dbReference type="AlphaFoldDB" id="A0A410FWG7"/>